<dbReference type="Proteomes" id="UP000887577">
    <property type="component" value="Unplaced"/>
</dbReference>
<evidence type="ECO:0000313" key="1">
    <source>
        <dbReference type="Proteomes" id="UP000887577"/>
    </source>
</evidence>
<dbReference type="WBParaSite" id="PSU_v2.g10144.t1">
    <property type="protein sequence ID" value="PSU_v2.g10144.t1"/>
    <property type="gene ID" value="PSU_v2.g10144"/>
</dbReference>
<sequence>MDHLKLQIDAKTTYIGQSQKCLDKIQEKYLMAADRSRPFFKFLVQNSIIPLNSALEEYLKLSIEELEKILKPEDDRNEFEILRKLLSIHQIQKLIASEDAKNSEDSINLLNFAEEISKLEDCEVIGPQLKDNIAYQKLFETMEPKVVEVLTKIEKPDDEVMETQSGKDSSKIEKKL</sequence>
<proteinExistence type="predicted"/>
<accession>A0A914XT54</accession>
<evidence type="ECO:0000313" key="2">
    <source>
        <dbReference type="WBParaSite" id="PSU_v2.g10144.t1"/>
    </source>
</evidence>
<name>A0A914XT54_9BILA</name>
<dbReference type="AlphaFoldDB" id="A0A914XT54"/>
<organism evidence="1 2">
    <name type="scientific">Panagrolaimus superbus</name>
    <dbReference type="NCBI Taxonomy" id="310955"/>
    <lineage>
        <taxon>Eukaryota</taxon>
        <taxon>Metazoa</taxon>
        <taxon>Ecdysozoa</taxon>
        <taxon>Nematoda</taxon>
        <taxon>Chromadorea</taxon>
        <taxon>Rhabditida</taxon>
        <taxon>Tylenchina</taxon>
        <taxon>Panagrolaimomorpha</taxon>
        <taxon>Panagrolaimoidea</taxon>
        <taxon>Panagrolaimidae</taxon>
        <taxon>Panagrolaimus</taxon>
    </lineage>
</organism>
<keyword evidence="1" id="KW-1185">Reference proteome</keyword>
<reference evidence="2" key="1">
    <citation type="submission" date="2022-11" db="UniProtKB">
        <authorList>
            <consortium name="WormBaseParasite"/>
        </authorList>
    </citation>
    <scope>IDENTIFICATION</scope>
</reference>
<protein>
    <submittedName>
        <fullName evidence="2">Uncharacterized protein</fullName>
    </submittedName>
</protein>